<accession>A0AAW9RQ40</accession>
<sequence length="182" mass="20933">MVAQFTTIGHSDRSLDEFLVMLRDAQVKMLVDVRSFPRSRTNPVFNIDYFSRDLEQVQIGYRHFLALGGRRRKQPQVDESLNALWRVQSFHNYADYAMSDEFTVAFKELVELGAVQRLALMCSEAVWWRCHRRIIADYLLLNGYPVDHLMRAGRTDHASPTPGAIKTESGKVIYPKVGAKRA</sequence>
<dbReference type="RefSeq" id="WP_340328080.1">
    <property type="nucleotide sequence ID" value="NZ_JAZHOF010000001.1"/>
</dbReference>
<dbReference type="Proteomes" id="UP001378188">
    <property type="component" value="Unassembled WGS sequence"/>
</dbReference>
<dbReference type="InterPro" id="IPR014519">
    <property type="entry name" value="UCP024492"/>
</dbReference>
<proteinExistence type="predicted"/>
<comment type="caution">
    <text evidence="1">The sequence shown here is derived from an EMBL/GenBank/DDBJ whole genome shotgun (WGS) entry which is preliminary data.</text>
</comment>
<dbReference type="Pfam" id="PF04343">
    <property type="entry name" value="DUF488"/>
    <property type="match status" value="1"/>
</dbReference>
<reference evidence="1 2" key="1">
    <citation type="submission" date="2024-02" db="EMBL/GenBank/DDBJ databases">
        <title>Genome analysis and characterization of Microbaculum marinisediminis sp. nov., isolated from marine sediment.</title>
        <authorList>
            <person name="Du Z.-J."/>
            <person name="Ye Y.-Q."/>
            <person name="Zhang Z.-R."/>
            <person name="Yuan S.-M."/>
            <person name="Zhang X.-Y."/>
        </authorList>
    </citation>
    <scope>NUCLEOTIDE SEQUENCE [LARGE SCALE GENOMIC DNA]</scope>
    <source>
        <strain evidence="1 2">SDUM1044001</strain>
    </source>
</reference>
<dbReference type="PANTHER" id="PTHR39337:SF1">
    <property type="entry name" value="BLR5642 PROTEIN"/>
    <property type="match status" value="1"/>
</dbReference>
<dbReference type="InterPro" id="IPR007438">
    <property type="entry name" value="DUF488"/>
</dbReference>
<protein>
    <submittedName>
        <fullName evidence="1">DUF488 domain-containing protein</fullName>
    </submittedName>
</protein>
<dbReference type="PIRSF" id="PIRSF024492">
    <property type="entry name" value="UCP024492"/>
    <property type="match status" value="1"/>
</dbReference>
<gene>
    <name evidence="1" type="ORF">V3328_02630</name>
</gene>
<organism evidence="1 2">
    <name type="scientific">Microbaculum marinum</name>
    <dbReference type="NCBI Taxonomy" id="1764581"/>
    <lineage>
        <taxon>Bacteria</taxon>
        <taxon>Pseudomonadati</taxon>
        <taxon>Pseudomonadota</taxon>
        <taxon>Alphaproteobacteria</taxon>
        <taxon>Hyphomicrobiales</taxon>
        <taxon>Tepidamorphaceae</taxon>
        <taxon>Microbaculum</taxon>
    </lineage>
</organism>
<keyword evidence="2" id="KW-1185">Reference proteome</keyword>
<dbReference type="PANTHER" id="PTHR39337">
    <property type="entry name" value="BLR5642 PROTEIN"/>
    <property type="match status" value="1"/>
</dbReference>
<dbReference type="EMBL" id="JAZHOF010000001">
    <property type="protein sequence ID" value="MEJ8570350.1"/>
    <property type="molecule type" value="Genomic_DNA"/>
</dbReference>
<evidence type="ECO:0000313" key="1">
    <source>
        <dbReference type="EMBL" id="MEJ8570350.1"/>
    </source>
</evidence>
<name>A0AAW9RQ40_9HYPH</name>
<evidence type="ECO:0000313" key="2">
    <source>
        <dbReference type="Proteomes" id="UP001378188"/>
    </source>
</evidence>
<dbReference type="AlphaFoldDB" id="A0AAW9RQ40"/>